<proteinExistence type="predicted"/>
<name>A0A399IS17_9CLOT</name>
<gene>
    <name evidence="1" type="ORF">D2A34_14350</name>
</gene>
<reference evidence="1 2" key="1">
    <citation type="submission" date="2018-08" db="EMBL/GenBank/DDBJ databases">
        <title>Genome of Clostridium chromiireducens C1, DSM12136.</title>
        <authorList>
            <person name="Xing M."/>
            <person name="Wei Y."/>
            <person name="Ang E.L."/>
            <person name="Zhao H."/>
            <person name="Zhang Y."/>
        </authorList>
    </citation>
    <scope>NUCLEOTIDE SEQUENCE [LARGE SCALE GENOMIC DNA]</scope>
    <source>
        <strain evidence="1 2">C1</strain>
    </source>
</reference>
<dbReference type="RefSeq" id="WP_119367089.1">
    <property type="nucleotide sequence ID" value="NZ_QXDJ01000003.1"/>
</dbReference>
<evidence type="ECO:0000313" key="1">
    <source>
        <dbReference type="EMBL" id="RII34322.1"/>
    </source>
</evidence>
<organism evidence="1 2">
    <name type="scientific">Clostridium chromiireducens</name>
    <dbReference type="NCBI Taxonomy" id="225345"/>
    <lineage>
        <taxon>Bacteria</taxon>
        <taxon>Bacillati</taxon>
        <taxon>Bacillota</taxon>
        <taxon>Clostridia</taxon>
        <taxon>Eubacteriales</taxon>
        <taxon>Clostridiaceae</taxon>
        <taxon>Clostridium</taxon>
    </lineage>
</organism>
<accession>A0A399IS17</accession>
<protein>
    <submittedName>
        <fullName evidence="1">Uncharacterized protein</fullName>
    </submittedName>
</protein>
<sequence length="81" mass="9350">MSEEKKILKNVNKLLAQQEFKEGMEDLRSQVTEFAGYHQTVFLAMKEKGYSSEQAFKFASAATLKLMFYNPKSTTKEDDED</sequence>
<evidence type="ECO:0000313" key="2">
    <source>
        <dbReference type="Proteomes" id="UP000265930"/>
    </source>
</evidence>
<dbReference type="AlphaFoldDB" id="A0A399IS17"/>
<dbReference type="EMBL" id="QXDJ01000003">
    <property type="protein sequence ID" value="RII34322.1"/>
    <property type="molecule type" value="Genomic_DNA"/>
</dbReference>
<dbReference type="Proteomes" id="UP000265930">
    <property type="component" value="Unassembled WGS sequence"/>
</dbReference>
<comment type="caution">
    <text evidence="1">The sequence shown here is derived from an EMBL/GenBank/DDBJ whole genome shotgun (WGS) entry which is preliminary data.</text>
</comment>